<dbReference type="Proteomes" id="UP000019478">
    <property type="component" value="Unassembled WGS sequence"/>
</dbReference>
<evidence type="ECO:0000313" key="3">
    <source>
        <dbReference type="Proteomes" id="UP000019478"/>
    </source>
</evidence>
<accession>W9XGP1</accession>
<dbReference type="EMBL" id="AMGY01000007">
    <property type="protein sequence ID" value="EXJ79687.1"/>
    <property type="molecule type" value="Genomic_DNA"/>
</dbReference>
<sequence length="522" mass="56160">MASQRAQNQLSKQLDINAPGTAPVTARFVPAILQNPTPQQPFPSYTIGYNPLNEPDTVSQAIPPRPANSQGSGHPFHMLSDENLHPVLFRLEPGPEALAGVPVPLLVDQQTGLIEHGNGGRPLRFFSHLPRWVAADVSGMLMEFWIRLDQRVEMSDILDRINSQGKVARSNTLNMRRIRFREIINVPAISPGRQLPTVNEVELIGKLTREQVILNTAMVVDLPGNRLLQPRLVNGKTILGYVDSGLAVDHYIADFGLPIPVPSGRTIVTLELRKRLQTLAQRRGLGNAATDYTKLSRDLLPSWWVKDRWARPMADLDGKSHEAFVGDLLDRHPPATIRPRFRRPVLPPAAPMAPMQPLPQPAPAPLPLPPPPAPRNAAALFPRPGQANAASGGVVRAGATVNSGSIDPRLLAAGSTTTASVAASGVGGAFPGSSAGAPGARVRQFHVVTPRGTSYFVEAATPEAARQVAQPAGWQAEVDQGNDSGPGAGGFVWGEEEERAARCLQEFLASGQWEEGAQGEEE</sequence>
<dbReference type="HOGENOM" id="CLU_039642_0_0_1"/>
<dbReference type="RefSeq" id="XP_007736261.1">
    <property type="nucleotide sequence ID" value="XM_007738071.1"/>
</dbReference>
<dbReference type="AlphaFoldDB" id="W9XGP1"/>
<proteinExistence type="predicted"/>
<dbReference type="eggNOG" id="ENOG502QQX4">
    <property type="taxonomic scope" value="Eukaryota"/>
</dbReference>
<keyword evidence="3" id="KW-1185">Reference proteome</keyword>
<evidence type="ECO:0000256" key="1">
    <source>
        <dbReference type="SAM" id="MobiDB-lite"/>
    </source>
</evidence>
<name>W9XGP1_9EURO</name>
<dbReference type="GeneID" id="19172061"/>
<comment type="caution">
    <text evidence="2">The sequence shown here is derived from an EMBL/GenBank/DDBJ whole genome shotgun (WGS) entry which is preliminary data.</text>
</comment>
<reference evidence="2 3" key="1">
    <citation type="submission" date="2013-03" db="EMBL/GenBank/DDBJ databases">
        <title>The Genome Sequence of Capronia epimyces CBS 606.96.</title>
        <authorList>
            <consortium name="The Broad Institute Genomics Platform"/>
            <person name="Cuomo C."/>
            <person name="de Hoog S."/>
            <person name="Gorbushina A."/>
            <person name="Walker B."/>
            <person name="Young S.K."/>
            <person name="Zeng Q."/>
            <person name="Gargeya S."/>
            <person name="Fitzgerald M."/>
            <person name="Haas B."/>
            <person name="Abouelleil A."/>
            <person name="Allen A.W."/>
            <person name="Alvarado L."/>
            <person name="Arachchi H.M."/>
            <person name="Berlin A.M."/>
            <person name="Chapman S.B."/>
            <person name="Gainer-Dewar J."/>
            <person name="Goldberg J."/>
            <person name="Griggs A."/>
            <person name="Gujja S."/>
            <person name="Hansen M."/>
            <person name="Howarth C."/>
            <person name="Imamovic A."/>
            <person name="Ireland A."/>
            <person name="Larimer J."/>
            <person name="McCowan C."/>
            <person name="Murphy C."/>
            <person name="Pearson M."/>
            <person name="Poon T.W."/>
            <person name="Priest M."/>
            <person name="Roberts A."/>
            <person name="Saif S."/>
            <person name="Shea T."/>
            <person name="Sisk P."/>
            <person name="Sykes S."/>
            <person name="Wortman J."/>
            <person name="Nusbaum C."/>
            <person name="Birren B."/>
        </authorList>
    </citation>
    <scope>NUCLEOTIDE SEQUENCE [LARGE SCALE GENOMIC DNA]</scope>
    <source>
        <strain evidence="2 3">CBS 606.96</strain>
    </source>
</reference>
<gene>
    <name evidence="2" type="ORF">A1O3_07968</name>
</gene>
<protein>
    <submittedName>
        <fullName evidence="2">Uncharacterized protein</fullName>
    </submittedName>
</protein>
<dbReference type="OrthoDB" id="5409522at2759"/>
<evidence type="ECO:0000313" key="2">
    <source>
        <dbReference type="EMBL" id="EXJ79687.1"/>
    </source>
</evidence>
<organism evidence="2 3">
    <name type="scientific">Capronia epimyces CBS 606.96</name>
    <dbReference type="NCBI Taxonomy" id="1182542"/>
    <lineage>
        <taxon>Eukaryota</taxon>
        <taxon>Fungi</taxon>
        <taxon>Dikarya</taxon>
        <taxon>Ascomycota</taxon>
        <taxon>Pezizomycotina</taxon>
        <taxon>Eurotiomycetes</taxon>
        <taxon>Chaetothyriomycetidae</taxon>
        <taxon>Chaetothyriales</taxon>
        <taxon>Herpotrichiellaceae</taxon>
        <taxon>Capronia</taxon>
    </lineage>
</organism>
<feature type="region of interest" description="Disordered" evidence="1">
    <location>
        <begin position="471"/>
        <end position="492"/>
    </location>
</feature>